<dbReference type="Proteomes" id="UP000887458">
    <property type="component" value="Unassembled WGS sequence"/>
</dbReference>
<organism evidence="1 2">
    <name type="scientific">Dermatophagoides pteronyssinus</name>
    <name type="common">European house dust mite</name>
    <dbReference type="NCBI Taxonomy" id="6956"/>
    <lineage>
        <taxon>Eukaryota</taxon>
        <taxon>Metazoa</taxon>
        <taxon>Ecdysozoa</taxon>
        <taxon>Arthropoda</taxon>
        <taxon>Chelicerata</taxon>
        <taxon>Arachnida</taxon>
        <taxon>Acari</taxon>
        <taxon>Acariformes</taxon>
        <taxon>Sarcoptiformes</taxon>
        <taxon>Astigmata</taxon>
        <taxon>Psoroptidia</taxon>
        <taxon>Analgoidea</taxon>
        <taxon>Pyroglyphidae</taxon>
        <taxon>Dermatophagoidinae</taxon>
        <taxon>Dermatophagoides</taxon>
    </lineage>
</organism>
<dbReference type="EMBL" id="NJHN03000017">
    <property type="protein sequence ID" value="KAH9425579.1"/>
    <property type="molecule type" value="Genomic_DNA"/>
</dbReference>
<name>A0ABQ8JSL6_DERPT</name>
<accession>A0ABQ8JSL6</accession>
<keyword evidence="2" id="KW-1185">Reference proteome</keyword>
<gene>
    <name evidence="1" type="ORF">DERP_004793</name>
</gene>
<evidence type="ECO:0000313" key="2">
    <source>
        <dbReference type="Proteomes" id="UP000887458"/>
    </source>
</evidence>
<sequence length="91" mass="11160">MYILYVINFTFKKIDYRLYVFFQISNLESNYYDYAQYKKNKNGNNNRMIEKYDYNKAILVIKLFFTNLKNKLRTKEKKLLMKSTGNILELN</sequence>
<proteinExistence type="predicted"/>
<protein>
    <submittedName>
        <fullName evidence="1">Uncharacterized protein</fullName>
    </submittedName>
</protein>
<reference evidence="1 2" key="2">
    <citation type="journal article" date="2022" name="Mol. Biol. Evol.">
        <title>Comparative Genomics Reveals Insights into the Divergent Evolution of Astigmatic Mites and Household Pest Adaptations.</title>
        <authorList>
            <person name="Xiong Q."/>
            <person name="Wan A.T."/>
            <person name="Liu X."/>
            <person name="Fung C.S."/>
            <person name="Xiao X."/>
            <person name="Malainual N."/>
            <person name="Hou J."/>
            <person name="Wang L."/>
            <person name="Wang M."/>
            <person name="Yang K.Y."/>
            <person name="Cui Y."/>
            <person name="Leung E.L."/>
            <person name="Nong W."/>
            <person name="Shin S.K."/>
            <person name="Au S.W."/>
            <person name="Jeong K.Y."/>
            <person name="Chew F.T."/>
            <person name="Hui J.H."/>
            <person name="Leung T.F."/>
            <person name="Tungtrongchitr A."/>
            <person name="Zhong N."/>
            <person name="Liu Z."/>
            <person name="Tsui S.K."/>
        </authorList>
    </citation>
    <scope>NUCLEOTIDE SEQUENCE [LARGE SCALE GENOMIC DNA]</scope>
    <source>
        <strain evidence="1">Derp</strain>
    </source>
</reference>
<comment type="caution">
    <text evidence="1">The sequence shown here is derived from an EMBL/GenBank/DDBJ whole genome shotgun (WGS) entry which is preliminary data.</text>
</comment>
<evidence type="ECO:0000313" key="1">
    <source>
        <dbReference type="EMBL" id="KAH9425579.1"/>
    </source>
</evidence>
<reference evidence="1 2" key="1">
    <citation type="journal article" date="2018" name="J. Allergy Clin. Immunol.">
        <title>High-quality assembly of Dermatophagoides pteronyssinus genome and transcriptome reveals a wide range of novel allergens.</title>
        <authorList>
            <person name="Liu X.Y."/>
            <person name="Yang K.Y."/>
            <person name="Wang M.Q."/>
            <person name="Kwok J.S."/>
            <person name="Zeng X."/>
            <person name="Yang Z."/>
            <person name="Xiao X.J."/>
            <person name="Lau C.P."/>
            <person name="Li Y."/>
            <person name="Huang Z.M."/>
            <person name="Ba J.G."/>
            <person name="Yim A.K."/>
            <person name="Ouyang C.Y."/>
            <person name="Ngai S.M."/>
            <person name="Chan T.F."/>
            <person name="Leung E.L."/>
            <person name="Liu L."/>
            <person name="Liu Z.G."/>
            <person name="Tsui S.K."/>
        </authorList>
    </citation>
    <scope>NUCLEOTIDE SEQUENCE [LARGE SCALE GENOMIC DNA]</scope>
    <source>
        <strain evidence="1">Derp</strain>
    </source>
</reference>